<organism evidence="2 3">
    <name type="scientific">Candidatus Collierbacteria bacterium CG_4_9_14_3_um_filter_43_16</name>
    <dbReference type="NCBI Taxonomy" id="1974532"/>
    <lineage>
        <taxon>Bacteria</taxon>
        <taxon>Candidatus Collieribacteriota</taxon>
    </lineage>
</organism>
<reference evidence="3" key="1">
    <citation type="submission" date="2017-09" db="EMBL/GenBank/DDBJ databases">
        <title>Depth-based differentiation of microbial function through sediment-hosted aquifers and enrichment of novel symbionts in the deep terrestrial subsurface.</title>
        <authorList>
            <person name="Probst A.J."/>
            <person name="Ladd B."/>
            <person name="Jarett J.K."/>
            <person name="Geller-Mcgrath D.E."/>
            <person name="Sieber C.M.K."/>
            <person name="Emerson J.B."/>
            <person name="Anantharaman K."/>
            <person name="Thomas B.C."/>
            <person name="Malmstrom R."/>
            <person name="Stieglmeier M."/>
            <person name="Klingl A."/>
            <person name="Woyke T."/>
            <person name="Ryan C.M."/>
            <person name="Banfield J.F."/>
        </authorList>
    </citation>
    <scope>NUCLEOTIDE SEQUENCE [LARGE SCALE GENOMIC DNA]</scope>
</reference>
<dbReference type="Pfam" id="PF00535">
    <property type="entry name" value="Glycos_transf_2"/>
    <property type="match status" value="1"/>
</dbReference>
<dbReference type="EMBL" id="PFUC01000052">
    <property type="protein sequence ID" value="PJB47923.1"/>
    <property type="molecule type" value="Genomic_DNA"/>
</dbReference>
<dbReference type="AlphaFoldDB" id="A0A2M8BVN6"/>
<feature type="domain" description="Glycosyltransferase 2-like" evidence="1">
    <location>
        <begin position="66"/>
        <end position="117"/>
    </location>
</feature>
<gene>
    <name evidence="2" type="ORF">CO104_02445</name>
</gene>
<dbReference type="Gene3D" id="3.90.550.40">
    <property type="match status" value="1"/>
</dbReference>
<dbReference type="InterPro" id="IPR029044">
    <property type="entry name" value="Nucleotide-diphossugar_trans"/>
</dbReference>
<dbReference type="SUPFAM" id="SSF53448">
    <property type="entry name" value="Nucleotide-diphospho-sugar transferases"/>
    <property type="match status" value="1"/>
</dbReference>
<accession>A0A2M8BVN6</accession>
<evidence type="ECO:0000313" key="3">
    <source>
        <dbReference type="Proteomes" id="UP000231196"/>
    </source>
</evidence>
<comment type="caution">
    <text evidence="2">The sequence shown here is derived from an EMBL/GenBank/DDBJ whole genome shotgun (WGS) entry which is preliminary data.</text>
</comment>
<name>A0A2M8BVN6_9BACT</name>
<evidence type="ECO:0000259" key="1">
    <source>
        <dbReference type="Pfam" id="PF00535"/>
    </source>
</evidence>
<protein>
    <recommendedName>
        <fullName evidence="1">Glycosyltransferase 2-like domain-containing protein</fullName>
    </recommendedName>
</protein>
<proteinExistence type="predicted"/>
<dbReference type="Proteomes" id="UP000231196">
    <property type="component" value="Unassembled WGS sequence"/>
</dbReference>
<dbReference type="InterPro" id="IPR001173">
    <property type="entry name" value="Glyco_trans_2-like"/>
</dbReference>
<dbReference type="CDD" id="cd00761">
    <property type="entry name" value="Glyco_tranf_GTA_type"/>
    <property type="match status" value="1"/>
</dbReference>
<evidence type="ECO:0000313" key="2">
    <source>
        <dbReference type="EMBL" id="PJB47923.1"/>
    </source>
</evidence>
<sequence length="244" mass="27879">MKKKILKSSIHNSTELFHPNYLLVAIPSRGMVSCEFVSSLLIQDNPLNMSLRYRFELGGEVGKSRNALVNYAKRIKAEYILFLDDDVILPPDCFNKLVYWADKGYEVISGVYYSKQIPPQPLIFKGRGNGYMNNWKEGDIIEDADGIGMGIALIKMRIFNEIPRPWFVSVIKEKNKATDTFISVDESLYFCDKLKRAGKKILVDTSIQGIHFDSKNKIYYFNSQGEPCAVKDNKVLMGRPKDEN</sequence>